<feature type="transmembrane region" description="Helical" evidence="2">
    <location>
        <begin position="12"/>
        <end position="30"/>
    </location>
</feature>
<organism evidence="3">
    <name type="scientific">uncultured marine thaumarchaeote KM3_34_B07</name>
    <dbReference type="NCBI Taxonomy" id="1456128"/>
    <lineage>
        <taxon>Archaea</taxon>
        <taxon>Nitrososphaerota</taxon>
        <taxon>environmental samples</taxon>
    </lineage>
</organism>
<proteinExistence type="predicted"/>
<evidence type="ECO:0000256" key="1">
    <source>
        <dbReference type="SAM" id="MobiDB-lite"/>
    </source>
</evidence>
<name>A0A075GYX4_9ARCH</name>
<reference evidence="3" key="1">
    <citation type="journal article" date="2014" name="Genome Biol. Evol.">
        <title>Pangenome evidence for extensive interdomain horizontal transfer affecting lineage core and shell genes in uncultured planktonic thaumarchaeota and euryarchaeota.</title>
        <authorList>
            <person name="Deschamps P."/>
            <person name="Zivanovic Y."/>
            <person name="Moreira D."/>
            <person name="Rodriguez-Valera F."/>
            <person name="Lopez-Garcia P."/>
        </authorList>
    </citation>
    <scope>NUCLEOTIDE SEQUENCE</scope>
</reference>
<dbReference type="AlphaFoldDB" id="A0A075GYX4"/>
<dbReference type="EMBL" id="KF900849">
    <property type="protein sequence ID" value="AIF09004.1"/>
    <property type="molecule type" value="Genomic_DNA"/>
</dbReference>
<evidence type="ECO:0000256" key="2">
    <source>
        <dbReference type="SAM" id="Phobius"/>
    </source>
</evidence>
<keyword evidence="2" id="KW-1133">Transmembrane helix</keyword>
<evidence type="ECO:0000313" key="3">
    <source>
        <dbReference type="EMBL" id="AIF09004.1"/>
    </source>
</evidence>
<accession>A0A075GYX4</accession>
<keyword evidence="2" id="KW-0812">Transmembrane</keyword>
<keyword evidence="2" id="KW-0472">Membrane</keyword>
<feature type="region of interest" description="Disordered" evidence="1">
    <location>
        <begin position="171"/>
        <end position="199"/>
    </location>
</feature>
<protein>
    <submittedName>
        <fullName evidence="3">Uncharacterized protein</fullName>
    </submittedName>
</protein>
<sequence length="199" mass="22581">MLNKIFVNTKTGIIVGVGAAIIIAIIIFQINEIGFGPGLTPSGIYPDDYQTVGPLTLAKEKHVLGENVFVWMTLHPLEDGVVSFYTPTGMLYYERSFNGSFNPDPKFYFRPNLEWINDMCSKDNVVGTWKVIITGKTLTEDRKNITDVPKELEFQFVDRVLIGEEHRWENEDGTNKNVCDEQEEREEPLLEIVNPGLNP</sequence>